<reference evidence="1 2" key="1">
    <citation type="submission" date="2019-12" db="EMBL/GenBank/DDBJ databases">
        <authorList>
            <person name="Floudas D."/>
            <person name="Bentzer J."/>
            <person name="Ahren D."/>
            <person name="Johansson T."/>
            <person name="Persson P."/>
            <person name="Tunlid A."/>
        </authorList>
    </citation>
    <scope>NUCLEOTIDE SEQUENCE [LARGE SCALE GENOMIC DNA]</scope>
    <source>
        <strain evidence="1 2">CBS 102.39</strain>
    </source>
</reference>
<evidence type="ECO:0000313" key="2">
    <source>
        <dbReference type="Proteomes" id="UP000521872"/>
    </source>
</evidence>
<dbReference type="EMBL" id="JAACJL010000057">
    <property type="protein sequence ID" value="KAF4611771.1"/>
    <property type="molecule type" value="Genomic_DNA"/>
</dbReference>
<sequence length="59" mass="6939">MIKIPPEFYAALSFKLFPAREHALLFTGLRDQFWPSCTITPIHGTVKYDTIRRYQPQQV</sequence>
<protein>
    <submittedName>
        <fullName evidence="1">Uncharacterized protein</fullName>
    </submittedName>
</protein>
<comment type="caution">
    <text evidence="1">The sequence shown here is derived from an EMBL/GenBank/DDBJ whole genome shotgun (WGS) entry which is preliminary data.</text>
</comment>
<dbReference type="Proteomes" id="UP000521872">
    <property type="component" value="Unassembled WGS sequence"/>
</dbReference>
<keyword evidence="2" id="KW-1185">Reference proteome</keyword>
<dbReference type="AlphaFoldDB" id="A0A8H4VIC3"/>
<proteinExistence type="predicted"/>
<organism evidence="1 2">
    <name type="scientific">Agrocybe pediades</name>
    <dbReference type="NCBI Taxonomy" id="84607"/>
    <lineage>
        <taxon>Eukaryota</taxon>
        <taxon>Fungi</taxon>
        <taxon>Dikarya</taxon>
        <taxon>Basidiomycota</taxon>
        <taxon>Agaricomycotina</taxon>
        <taxon>Agaricomycetes</taxon>
        <taxon>Agaricomycetidae</taxon>
        <taxon>Agaricales</taxon>
        <taxon>Agaricineae</taxon>
        <taxon>Strophariaceae</taxon>
        <taxon>Agrocybe</taxon>
    </lineage>
</organism>
<name>A0A8H4VIC3_9AGAR</name>
<gene>
    <name evidence="1" type="ORF">D9613_003923</name>
</gene>
<accession>A0A8H4VIC3</accession>
<evidence type="ECO:0000313" key="1">
    <source>
        <dbReference type="EMBL" id="KAF4611771.1"/>
    </source>
</evidence>